<reference evidence="1" key="3">
    <citation type="submission" date="2020-06" db="EMBL/GenBank/DDBJ databases">
        <title>Helianthus annuus Genome sequencing and assembly Release 2.</title>
        <authorList>
            <person name="Gouzy J."/>
            <person name="Langlade N."/>
            <person name="Munos S."/>
        </authorList>
    </citation>
    <scope>NUCLEOTIDE SEQUENCE</scope>
    <source>
        <tissue evidence="1">Leaves</tissue>
    </source>
</reference>
<reference evidence="1 3" key="1">
    <citation type="journal article" date="2017" name="Nature">
        <title>The sunflower genome provides insights into oil metabolism, flowering and Asterid evolution.</title>
        <authorList>
            <person name="Badouin H."/>
            <person name="Gouzy J."/>
            <person name="Grassa C.J."/>
            <person name="Murat F."/>
            <person name="Staton S.E."/>
            <person name="Cottret L."/>
            <person name="Lelandais-Briere C."/>
            <person name="Owens G.L."/>
            <person name="Carrere S."/>
            <person name="Mayjonade B."/>
            <person name="Legrand L."/>
            <person name="Gill N."/>
            <person name="Kane N.C."/>
            <person name="Bowers J.E."/>
            <person name="Hubner S."/>
            <person name="Bellec A."/>
            <person name="Berard A."/>
            <person name="Berges H."/>
            <person name="Blanchet N."/>
            <person name="Boniface M.C."/>
            <person name="Brunel D."/>
            <person name="Catrice O."/>
            <person name="Chaidir N."/>
            <person name="Claudel C."/>
            <person name="Donnadieu C."/>
            <person name="Faraut T."/>
            <person name="Fievet G."/>
            <person name="Helmstetter N."/>
            <person name="King M."/>
            <person name="Knapp S.J."/>
            <person name="Lai Z."/>
            <person name="Le Paslier M.C."/>
            <person name="Lippi Y."/>
            <person name="Lorenzon L."/>
            <person name="Mandel J.R."/>
            <person name="Marage G."/>
            <person name="Marchand G."/>
            <person name="Marquand E."/>
            <person name="Bret-Mestries E."/>
            <person name="Morien E."/>
            <person name="Nambeesan S."/>
            <person name="Nguyen T."/>
            <person name="Pegot-Espagnet P."/>
            <person name="Pouilly N."/>
            <person name="Raftis F."/>
            <person name="Sallet E."/>
            <person name="Schiex T."/>
            <person name="Thomas J."/>
            <person name="Vandecasteele C."/>
            <person name="Vares D."/>
            <person name="Vear F."/>
            <person name="Vautrin S."/>
            <person name="Crespi M."/>
            <person name="Mangin B."/>
            <person name="Burke J.M."/>
            <person name="Salse J."/>
            <person name="Munos S."/>
            <person name="Vincourt P."/>
            <person name="Rieseberg L.H."/>
            <person name="Langlade N.B."/>
        </authorList>
    </citation>
    <scope>NUCLEOTIDE SEQUENCE [LARGE SCALE GENOMIC DNA]</scope>
    <source>
        <strain evidence="3">cv. SF193</strain>
        <tissue evidence="1">Leaves</tissue>
    </source>
</reference>
<evidence type="ECO:0000313" key="2">
    <source>
        <dbReference type="EMBL" id="OTG12723.1"/>
    </source>
</evidence>
<keyword evidence="3" id="KW-1185">Reference proteome</keyword>
<gene>
    <name evidence="2" type="ORF">HannXRQ_Chr10g0312761</name>
    <name evidence="1" type="ORF">HanXRQr2_Chr14g0664961</name>
</gene>
<evidence type="ECO:0000313" key="1">
    <source>
        <dbReference type="EMBL" id="KAF5770932.1"/>
    </source>
</evidence>
<dbReference type="Gramene" id="mRNA:HanXRQr2_Chr14g0664961">
    <property type="protein sequence ID" value="CDS:HanXRQr2_Chr14g0664961.1"/>
    <property type="gene ID" value="HanXRQr2_Chr14g0664961"/>
</dbReference>
<organism evidence="2 3">
    <name type="scientific">Helianthus annuus</name>
    <name type="common">Common sunflower</name>
    <dbReference type="NCBI Taxonomy" id="4232"/>
    <lineage>
        <taxon>Eukaryota</taxon>
        <taxon>Viridiplantae</taxon>
        <taxon>Streptophyta</taxon>
        <taxon>Embryophyta</taxon>
        <taxon>Tracheophyta</taxon>
        <taxon>Spermatophyta</taxon>
        <taxon>Magnoliopsida</taxon>
        <taxon>eudicotyledons</taxon>
        <taxon>Gunneridae</taxon>
        <taxon>Pentapetalae</taxon>
        <taxon>asterids</taxon>
        <taxon>campanulids</taxon>
        <taxon>Asterales</taxon>
        <taxon>Asteraceae</taxon>
        <taxon>Asteroideae</taxon>
        <taxon>Heliantheae alliance</taxon>
        <taxon>Heliantheae</taxon>
        <taxon>Helianthus</taxon>
    </lineage>
</organism>
<dbReference type="EMBL" id="CM007899">
    <property type="protein sequence ID" value="OTG12723.1"/>
    <property type="molecule type" value="Genomic_DNA"/>
</dbReference>
<dbReference type="EMBL" id="MNCJ02000329">
    <property type="protein sequence ID" value="KAF5770932.1"/>
    <property type="molecule type" value="Genomic_DNA"/>
</dbReference>
<evidence type="ECO:0000313" key="3">
    <source>
        <dbReference type="Proteomes" id="UP000215914"/>
    </source>
</evidence>
<reference evidence="2" key="2">
    <citation type="submission" date="2017-02" db="EMBL/GenBank/DDBJ databases">
        <title>Sunflower complete genome.</title>
        <authorList>
            <person name="Langlade N."/>
            <person name="Munos S."/>
        </authorList>
    </citation>
    <scope>NUCLEOTIDE SEQUENCE [LARGE SCALE GENOMIC DNA]</scope>
    <source>
        <tissue evidence="2">Leaves</tissue>
    </source>
</reference>
<proteinExistence type="predicted"/>
<accession>A0A251TPQ1</accession>
<protein>
    <submittedName>
        <fullName evidence="2">Uncharacterized protein</fullName>
    </submittedName>
</protein>
<dbReference type="InParanoid" id="A0A251TPQ1"/>
<dbReference type="AlphaFoldDB" id="A0A251TPQ1"/>
<dbReference type="Proteomes" id="UP000215914">
    <property type="component" value="Chromosome 10"/>
</dbReference>
<sequence length="111" mass="12920">MFPYTFHTNTNLHIIERERLPHPLTHLTFRQREKGFPAPLFRQVTPNKTKLFSPLPLSNPRFSLSDGVTADHRWVVAAHGNSGRRNAVSECWIEAEEVWRFPFTCIIFMAS</sequence>
<name>A0A251TPQ1_HELAN</name>